<dbReference type="Pfam" id="PF13202">
    <property type="entry name" value="EF-hand_5"/>
    <property type="match status" value="1"/>
</dbReference>
<sequence length="211" mass="23791">MLDPSHRFDLAARIDPETGKMVFGRNPNALWTLFYSELKAQKQFEYLLTGGNVGLSAYRVSQETKDEYLTLFGQLDVDGSGNLDAQELAVIFEATGKTYSKKKLQNLVTNLGQHNRNGLIGIGFEQFIEIMETDLEELSIPPTISDFFSIFDSNGDGQISIEELFFCVNAINPRITRSEVESMFKYADLDGNKSISRGEFQQLVIELHIKD</sequence>
<name>A0ABT0L8G2_9GAMM</name>
<evidence type="ECO:0000313" key="3">
    <source>
        <dbReference type="EMBL" id="MCL1123780.1"/>
    </source>
</evidence>
<accession>A0ABT0L8G2</accession>
<evidence type="ECO:0000259" key="2">
    <source>
        <dbReference type="PROSITE" id="PS50222"/>
    </source>
</evidence>
<evidence type="ECO:0000313" key="4">
    <source>
        <dbReference type="Proteomes" id="UP001203423"/>
    </source>
</evidence>
<protein>
    <submittedName>
        <fullName evidence="3">EF-hand domain-containing protein</fullName>
    </submittedName>
</protein>
<dbReference type="EMBL" id="JAKIKS010000011">
    <property type="protein sequence ID" value="MCL1123780.1"/>
    <property type="molecule type" value="Genomic_DNA"/>
</dbReference>
<feature type="domain" description="EF-hand" evidence="2">
    <location>
        <begin position="63"/>
        <end position="98"/>
    </location>
</feature>
<proteinExistence type="predicted"/>
<dbReference type="Proteomes" id="UP001203423">
    <property type="component" value="Unassembled WGS sequence"/>
</dbReference>
<dbReference type="PANTHER" id="PTHR23049">
    <property type="entry name" value="MYOSIN REGULATORY LIGHT CHAIN 2"/>
    <property type="match status" value="1"/>
</dbReference>
<reference evidence="3 4" key="1">
    <citation type="submission" date="2022-01" db="EMBL/GenBank/DDBJ databases">
        <title>Whole genome-based taxonomy of the Shewanellaceae.</title>
        <authorList>
            <person name="Martin-Rodriguez A.J."/>
        </authorList>
    </citation>
    <scope>NUCLEOTIDE SEQUENCE [LARGE SCALE GENOMIC DNA]</scope>
    <source>
        <strain evidence="3 4">DSM 17177</strain>
    </source>
</reference>
<dbReference type="InterPro" id="IPR002048">
    <property type="entry name" value="EF_hand_dom"/>
</dbReference>
<dbReference type="InterPro" id="IPR050403">
    <property type="entry name" value="Myosin_RLC"/>
</dbReference>
<dbReference type="Pfam" id="PF13499">
    <property type="entry name" value="EF-hand_7"/>
    <property type="match status" value="1"/>
</dbReference>
<dbReference type="PROSITE" id="PS00018">
    <property type="entry name" value="EF_HAND_1"/>
    <property type="match status" value="3"/>
</dbReference>
<dbReference type="CDD" id="cd00051">
    <property type="entry name" value="EFh"/>
    <property type="match status" value="1"/>
</dbReference>
<keyword evidence="4" id="KW-1185">Reference proteome</keyword>
<dbReference type="RefSeq" id="WP_248939070.1">
    <property type="nucleotide sequence ID" value="NZ_JAKIKS010000011.1"/>
</dbReference>
<dbReference type="InterPro" id="IPR011992">
    <property type="entry name" value="EF-hand-dom_pair"/>
</dbReference>
<dbReference type="SUPFAM" id="SSF47473">
    <property type="entry name" value="EF-hand"/>
    <property type="match status" value="1"/>
</dbReference>
<feature type="domain" description="EF-hand" evidence="2">
    <location>
        <begin position="139"/>
        <end position="174"/>
    </location>
</feature>
<organism evidence="3 4">
    <name type="scientific">Shewanella surugensis</name>
    <dbReference type="NCBI Taxonomy" id="212020"/>
    <lineage>
        <taxon>Bacteria</taxon>
        <taxon>Pseudomonadati</taxon>
        <taxon>Pseudomonadota</taxon>
        <taxon>Gammaproteobacteria</taxon>
        <taxon>Alteromonadales</taxon>
        <taxon>Shewanellaceae</taxon>
        <taxon>Shewanella</taxon>
    </lineage>
</organism>
<gene>
    <name evidence="3" type="ORF">L2764_04590</name>
</gene>
<comment type="caution">
    <text evidence="3">The sequence shown here is derived from an EMBL/GenBank/DDBJ whole genome shotgun (WGS) entry which is preliminary data.</text>
</comment>
<dbReference type="PROSITE" id="PS50222">
    <property type="entry name" value="EF_HAND_2"/>
    <property type="match status" value="3"/>
</dbReference>
<feature type="domain" description="EF-hand" evidence="2">
    <location>
        <begin position="175"/>
        <end position="210"/>
    </location>
</feature>
<dbReference type="InterPro" id="IPR018247">
    <property type="entry name" value="EF_Hand_1_Ca_BS"/>
</dbReference>
<evidence type="ECO:0000256" key="1">
    <source>
        <dbReference type="ARBA" id="ARBA00022737"/>
    </source>
</evidence>
<keyword evidence="1" id="KW-0677">Repeat</keyword>
<dbReference type="SMART" id="SM00054">
    <property type="entry name" value="EFh"/>
    <property type="match status" value="3"/>
</dbReference>
<dbReference type="Gene3D" id="1.10.238.10">
    <property type="entry name" value="EF-hand"/>
    <property type="match status" value="2"/>
</dbReference>